<dbReference type="RefSeq" id="WP_057904089.1">
    <property type="nucleotide sequence ID" value="NZ_AZDA01000033.1"/>
</dbReference>
<dbReference type="NCBIfam" id="NF006367">
    <property type="entry name" value="PRK08591.1"/>
    <property type="match status" value="1"/>
</dbReference>
<evidence type="ECO:0000256" key="6">
    <source>
        <dbReference type="ARBA" id="ARBA00022741"/>
    </source>
</evidence>
<dbReference type="Gene3D" id="3.30.1490.20">
    <property type="entry name" value="ATP-grasp fold, A domain"/>
    <property type="match status" value="1"/>
</dbReference>
<dbReference type="EC" id="6.3.4.14" evidence="4"/>
<evidence type="ECO:0000256" key="2">
    <source>
        <dbReference type="ARBA" id="ARBA00001946"/>
    </source>
</evidence>
<proteinExistence type="predicted"/>
<evidence type="ECO:0000256" key="1">
    <source>
        <dbReference type="ARBA" id="ARBA00001936"/>
    </source>
</evidence>
<sequence>MFQKVLVANRGEIAVRVLRTLKEMGIASVAIYSEADQESLHVQLADEAICVGSGPAQDSYLNRENILSAAILTGSEAIYPGFGFLAEDAQFAEMCAACQIVFIGPSAENIALMGDKARARQFMQQAKVPVIPGSDGFLESLAQAEKVAATIGYPILLKAAAGGGGRGIRRLENADDLRTHFAATQQEAQTAFGDGRMYLEKIIAPAKHIELQVIRDQQGHTVVFPERDCSAQRHHQKLLEESPCVLISADQRAHLMALVKQAAEALHYVNTGTIEFLMDQKQQFYFMEMNTRIQVEHPITEMVAQVDLIKAQLTVAMGQPLPWEQAAIQIHGHAIECRINAEDPTQDFLPVAGKIDYLYWPVGGVGVRIDSGIYAGSVVPPFYDAMLAKLITFAPDRNATIAKMQRLLQETIIRGVPTNCEFEAALLEDPTFLKGELTTMSVNQTVLPDWLATKEAD</sequence>
<name>A0A0R1GZT7_9LACO</name>
<dbReference type="Pfam" id="PF02785">
    <property type="entry name" value="Biotin_carb_C"/>
    <property type="match status" value="1"/>
</dbReference>
<dbReference type="SUPFAM" id="SSF51246">
    <property type="entry name" value="Rudiment single hybrid motif"/>
    <property type="match status" value="1"/>
</dbReference>
<dbReference type="PROSITE" id="PS50975">
    <property type="entry name" value="ATP_GRASP"/>
    <property type="match status" value="1"/>
</dbReference>
<evidence type="ECO:0000256" key="5">
    <source>
        <dbReference type="ARBA" id="ARBA00022598"/>
    </source>
</evidence>
<feature type="domain" description="ATP-grasp" evidence="12">
    <location>
        <begin position="120"/>
        <end position="317"/>
    </location>
</feature>
<dbReference type="SUPFAM" id="SSF52440">
    <property type="entry name" value="PreATP-grasp domain"/>
    <property type="match status" value="1"/>
</dbReference>
<dbReference type="InterPro" id="IPR011761">
    <property type="entry name" value="ATP-grasp"/>
</dbReference>
<evidence type="ECO:0000256" key="4">
    <source>
        <dbReference type="ARBA" id="ARBA00013263"/>
    </source>
</evidence>
<dbReference type="PATRIC" id="fig|1423726.3.peg.2299"/>
<comment type="catalytic activity">
    <reaction evidence="10">
        <text>N(6)-biotinyl-L-lysyl-[protein] + hydrogencarbonate + ATP = N(6)-carboxybiotinyl-L-lysyl-[protein] + ADP + phosphate + H(+)</text>
        <dbReference type="Rhea" id="RHEA:13501"/>
        <dbReference type="Rhea" id="RHEA-COMP:10505"/>
        <dbReference type="Rhea" id="RHEA-COMP:10506"/>
        <dbReference type="ChEBI" id="CHEBI:15378"/>
        <dbReference type="ChEBI" id="CHEBI:17544"/>
        <dbReference type="ChEBI" id="CHEBI:30616"/>
        <dbReference type="ChEBI" id="CHEBI:43474"/>
        <dbReference type="ChEBI" id="CHEBI:83144"/>
        <dbReference type="ChEBI" id="CHEBI:83145"/>
        <dbReference type="ChEBI" id="CHEBI:456216"/>
        <dbReference type="EC" id="6.3.4.14"/>
    </reaction>
</comment>
<keyword evidence="7 11" id="KW-0067">ATP-binding</keyword>
<dbReference type="InterPro" id="IPR005481">
    <property type="entry name" value="BC-like_N"/>
</dbReference>
<keyword evidence="6 11" id="KW-0547">Nucleotide-binding</keyword>
<evidence type="ECO:0000256" key="9">
    <source>
        <dbReference type="ARBA" id="ARBA00023267"/>
    </source>
</evidence>
<dbReference type="InterPro" id="IPR005482">
    <property type="entry name" value="Biotin_COase_C"/>
</dbReference>
<dbReference type="FunFam" id="3.30.1490.20:FF:000018">
    <property type="entry name" value="Biotin carboxylase"/>
    <property type="match status" value="1"/>
</dbReference>
<dbReference type="InterPro" id="IPR016185">
    <property type="entry name" value="PreATP-grasp_dom_sf"/>
</dbReference>
<evidence type="ECO:0000256" key="8">
    <source>
        <dbReference type="ARBA" id="ARBA00023211"/>
    </source>
</evidence>
<dbReference type="InterPro" id="IPR005479">
    <property type="entry name" value="CPAse_ATP-bd"/>
</dbReference>
<evidence type="ECO:0000256" key="3">
    <source>
        <dbReference type="ARBA" id="ARBA00003761"/>
    </source>
</evidence>
<dbReference type="AlphaFoldDB" id="A0A0R1GZT7"/>
<evidence type="ECO:0000259" key="13">
    <source>
        <dbReference type="PROSITE" id="PS50979"/>
    </source>
</evidence>
<evidence type="ECO:0000259" key="12">
    <source>
        <dbReference type="PROSITE" id="PS50975"/>
    </source>
</evidence>
<dbReference type="GO" id="GO:0004075">
    <property type="term" value="F:biotin carboxylase activity"/>
    <property type="evidence" value="ECO:0007669"/>
    <property type="project" value="UniProtKB-EC"/>
</dbReference>
<comment type="cofactor">
    <cofactor evidence="2">
        <name>Mg(2+)</name>
        <dbReference type="ChEBI" id="CHEBI:18420"/>
    </cofactor>
</comment>
<dbReference type="Pfam" id="PF02786">
    <property type="entry name" value="CPSase_L_D2"/>
    <property type="match status" value="1"/>
</dbReference>
<dbReference type="Gene3D" id="3.30.470.20">
    <property type="entry name" value="ATP-grasp fold, B domain"/>
    <property type="match status" value="1"/>
</dbReference>
<dbReference type="PANTHER" id="PTHR48095:SF2">
    <property type="entry name" value="BIOTIN CARBOXYLASE, CHLOROPLASTIC"/>
    <property type="match status" value="1"/>
</dbReference>
<dbReference type="GO" id="GO:0005524">
    <property type="term" value="F:ATP binding"/>
    <property type="evidence" value="ECO:0007669"/>
    <property type="project" value="UniProtKB-UniRule"/>
</dbReference>
<dbReference type="FunFam" id="3.40.50.20:FF:000010">
    <property type="entry name" value="Propionyl-CoA carboxylase subunit alpha"/>
    <property type="match status" value="1"/>
</dbReference>
<evidence type="ECO:0000256" key="11">
    <source>
        <dbReference type="PROSITE-ProRule" id="PRU00409"/>
    </source>
</evidence>
<comment type="function">
    <text evidence="3">This protein is a component of the acetyl coenzyme A carboxylase complex; first, biotin carboxylase catalyzes the carboxylation of the carrier protein and then the transcarboxylase transfers the carboxyl group to form malonyl-CoA.</text>
</comment>
<keyword evidence="9" id="KW-0092">Biotin</keyword>
<dbReference type="EMBL" id="AZDA01000033">
    <property type="protein sequence ID" value="KRK39899.1"/>
    <property type="molecule type" value="Genomic_DNA"/>
</dbReference>
<keyword evidence="15" id="KW-1185">Reference proteome</keyword>
<feature type="domain" description="Biotin carboxylation" evidence="13">
    <location>
        <begin position="1"/>
        <end position="447"/>
    </location>
</feature>
<evidence type="ECO:0000313" key="15">
    <source>
        <dbReference type="Proteomes" id="UP000051461"/>
    </source>
</evidence>
<dbReference type="PROSITE" id="PS00866">
    <property type="entry name" value="CPSASE_1"/>
    <property type="match status" value="1"/>
</dbReference>
<accession>A0A0R1GZT7</accession>
<dbReference type="STRING" id="1423726.FC07_GL002214"/>
<dbReference type="PROSITE" id="PS00867">
    <property type="entry name" value="CPSASE_2"/>
    <property type="match status" value="1"/>
</dbReference>
<comment type="cofactor">
    <cofactor evidence="1">
        <name>Mn(2+)</name>
        <dbReference type="ChEBI" id="CHEBI:29035"/>
    </cofactor>
</comment>
<dbReference type="PANTHER" id="PTHR48095">
    <property type="entry name" value="PYRUVATE CARBOXYLASE SUBUNIT A"/>
    <property type="match status" value="1"/>
</dbReference>
<dbReference type="GO" id="GO:0046872">
    <property type="term" value="F:metal ion binding"/>
    <property type="evidence" value="ECO:0007669"/>
    <property type="project" value="InterPro"/>
</dbReference>
<dbReference type="SUPFAM" id="SSF56059">
    <property type="entry name" value="Glutathione synthetase ATP-binding domain-like"/>
    <property type="match status" value="1"/>
</dbReference>
<dbReference type="SMART" id="SM00878">
    <property type="entry name" value="Biotin_carb_C"/>
    <property type="match status" value="1"/>
</dbReference>
<organism evidence="14 15">
    <name type="scientific">Loigolactobacillus bifermentans DSM 20003</name>
    <dbReference type="NCBI Taxonomy" id="1423726"/>
    <lineage>
        <taxon>Bacteria</taxon>
        <taxon>Bacillati</taxon>
        <taxon>Bacillota</taxon>
        <taxon>Bacilli</taxon>
        <taxon>Lactobacillales</taxon>
        <taxon>Lactobacillaceae</taxon>
        <taxon>Loigolactobacillus</taxon>
    </lineage>
</organism>
<dbReference type="InterPro" id="IPR013815">
    <property type="entry name" value="ATP_grasp_subdomain_1"/>
</dbReference>
<dbReference type="InterPro" id="IPR011764">
    <property type="entry name" value="Biotin_carboxylation_dom"/>
</dbReference>
<keyword evidence="8" id="KW-0464">Manganese</keyword>
<gene>
    <name evidence="14" type="ORF">FC07_GL002214</name>
</gene>
<evidence type="ECO:0000313" key="14">
    <source>
        <dbReference type="EMBL" id="KRK39899.1"/>
    </source>
</evidence>
<dbReference type="Pfam" id="PF00289">
    <property type="entry name" value="Biotin_carb_N"/>
    <property type="match status" value="1"/>
</dbReference>
<evidence type="ECO:0000256" key="7">
    <source>
        <dbReference type="ARBA" id="ARBA00022840"/>
    </source>
</evidence>
<dbReference type="Proteomes" id="UP000051461">
    <property type="component" value="Unassembled WGS sequence"/>
</dbReference>
<dbReference type="InterPro" id="IPR051602">
    <property type="entry name" value="ACC_Biotin_Carboxylase"/>
</dbReference>
<reference evidence="14 15" key="1">
    <citation type="journal article" date="2015" name="Genome Announc.">
        <title>Expanding the biotechnology potential of lactobacilli through comparative genomics of 213 strains and associated genera.</title>
        <authorList>
            <person name="Sun Z."/>
            <person name="Harris H.M."/>
            <person name="McCann A."/>
            <person name="Guo C."/>
            <person name="Argimon S."/>
            <person name="Zhang W."/>
            <person name="Yang X."/>
            <person name="Jeffery I.B."/>
            <person name="Cooney J.C."/>
            <person name="Kagawa T.F."/>
            <person name="Liu W."/>
            <person name="Song Y."/>
            <person name="Salvetti E."/>
            <person name="Wrobel A."/>
            <person name="Rasinkangas P."/>
            <person name="Parkhill J."/>
            <person name="Rea M.C."/>
            <person name="O'Sullivan O."/>
            <person name="Ritari J."/>
            <person name="Douillard F.P."/>
            <person name="Paul Ross R."/>
            <person name="Yang R."/>
            <person name="Briner A.E."/>
            <person name="Felis G.E."/>
            <person name="de Vos W.M."/>
            <person name="Barrangou R."/>
            <person name="Klaenhammer T.R."/>
            <person name="Caufield P.W."/>
            <person name="Cui Y."/>
            <person name="Zhang H."/>
            <person name="O'Toole P.W."/>
        </authorList>
    </citation>
    <scope>NUCLEOTIDE SEQUENCE [LARGE SCALE GENOMIC DNA]</scope>
    <source>
        <strain evidence="14 15">DSM 20003</strain>
    </source>
</reference>
<dbReference type="OrthoDB" id="9807469at2"/>
<protein>
    <recommendedName>
        <fullName evidence="4">biotin carboxylase</fullName>
        <ecNumber evidence="4">6.3.4.14</ecNumber>
    </recommendedName>
</protein>
<comment type="caution">
    <text evidence="14">The sequence shown here is derived from an EMBL/GenBank/DDBJ whole genome shotgun (WGS) entry which is preliminary data.</text>
</comment>
<dbReference type="Gene3D" id="3.40.50.20">
    <property type="match status" value="1"/>
</dbReference>
<dbReference type="InterPro" id="IPR011054">
    <property type="entry name" value="Rudment_hybrid_motif"/>
</dbReference>
<keyword evidence="5" id="KW-0436">Ligase</keyword>
<evidence type="ECO:0000256" key="10">
    <source>
        <dbReference type="ARBA" id="ARBA00048600"/>
    </source>
</evidence>
<dbReference type="PROSITE" id="PS50979">
    <property type="entry name" value="BC"/>
    <property type="match status" value="1"/>
</dbReference>